<feature type="transmembrane region" description="Helical" evidence="2">
    <location>
        <begin position="305"/>
        <end position="333"/>
    </location>
</feature>
<feature type="signal peptide" evidence="3">
    <location>
        <begin position="1"/>
        <end position="25"/>
    </location>
</feature>
<name>A0A2G8JEJ2_STIJA</name>
<protein>
    <submittedName>
        <fullName evidence="4">Uncharacterized protein</fullName>
    </submittedName>
</protein>
<keyword evidence="2" id="KW-0812">Transmembrane</keyword>
<comment type="caution">
    <text evidence="4">The sequence shown here is derived from an EMBL/GenBank/DDBJ whole genome shotgun (WGS) entry which is preliminary data.</text>
</comment>
<evidence type="ECO:0000256" key="2">
    <source>
        <dbReference type="SAM" id="Phobius"/>
    </source>
</evidence>
<evidence type="ECO:0000256" key="1">
    <source>
        <dbReference type="SAM" id="MobiDB-lite"/>
    </source>
</evidence>
<keyword evidence="2" id="KW-0472">Membrane</keyword>
<accession>A0A2G8JEJ2</accession>
<organism evidence="4 5">
    <name type="scientific">Stichopus japonicus</name>
    <name type="common">Sea cucumber</name>
    <dbReference type="NCBI Taxonomy" id="307972"/>
    <lineage>
        <taxon>Eukaryota</taxon>
        <taxon>Metazoa</taxon>
        <taxon>Echinodermata</taxon>
        <taxon>Eleutherozoa</taxon>
        <taxon>Echinozoa</taxon>
        <taxon>Holothuroidea</taxon>
        <taxon>Aspidochirotacea</taxon>
        <taxon>Aspidochirotida</taxon>
        <taxon>Stichopodidae</taxon>
        <taxon>Apostichopus</taxon>
    </lineage>
</organism>
<sequence>MELTLSFLNVGQLLTILHSVAFSLASNVSINIEVSALPDSTSEPVTMVTISPSSTIGELNWRSSSTSTPGMVTSAVTVDNTTSAVSVDNTTSALTVDNTTSAVTVDNSTSVVTVDNATTAVTVDNTTSAVTVDNTTSAVTVDNTTSTVTVDNTKTASYQLLCDMDIQDGGFLQEMELSLALSYSKAKEIEVEKDADVKQLLQNLNPEEDILLRRRRKRRRRASTIDGHTAQIIDLSRNVEIASSSELVFYIMSGGVNIPAVTCATTFSELSVQELTLLLGVVVLTPVNSYNAVPTTASPPADSNLVILLSILIPLVILSSCMCCCCMFCVMCGPKKKENERTMAPDTFRMLEFKQKFPYKPYPPNQTPRDFKEQPSDDDVVLGTEINLGGDFIEVDPTPRVFPDGDSNFNLESFQLPETIPKTNRGLEPSVTEPPVSSSQKSS</sequence>
<dbReference type="OrthoDB" id="10064192at2759"/>
<dbReference type="EMBL" id="MRZV01002256">
    <property type="protein sequence ID" value="PIK34181.1"/>
    <property type="molecule type" value="Genomic_DNA"/>
</dbReference>
<dbReference type="PANTHER" id="PTHR21590:SF6">
    <property type="entry name" value="SEA DOMAIN-CONTAINING PROTEIN"/>
    <property type="match status" value="1"/>
</dbReference>
<evidence type="ECO:0000256" key="3">
    <source>
        <dbReference type="SAM" id="SignalP"/>
    </source>
</evidence>
<dbReference type="AlphaFoldDB" id="A0A2G8JEJ2"/>
<dbReference type="Pfam" id="PF12877">
    <property type="entry name" value="KIAA1549"/>
    <property type="match status" value="1"/>
</dbReference>
<feature type="compositionally biased region" description="Low complexity" evidence="1">
    <location>
        <begin position="428"/>
        <end position="443"/>
    </location>
</feature>
<dbReference type="InterPro" id="IPR024606">
    <property type="entry name" value="KIAA1549"/>
</dbReference>
<keyword evidence="3" id="KW-0732">Signal</keyword>
<evidence type="ECO:0000313" key="4">
    <source>
        <dbReference type="EMBL" id="PIK34181.1"/>
    </source>
</evidence>
<dbReference type="Proteomes" id="UP000230750">
    <property type="component" value="Unassembled WGS sequence"/>
</dbReference>
<evidence type="ECO:0000313" key="5">
    <source>
        <dbReference type="Proteomes" id="UP000230750"/>
    </source>
</evidence>
<gene>
    <name evidence="4" type="ORF">BSL78_28992</name>
</gene>
<keyword evidence="5" id="KW-1185">Reference proteome</keyword>
<reference evidence="4 5" key="1">
    <citation type="journal article" date="2017" name="PLoS Biol.">
        <title>The sea cucumber genome provides insights into morphological evolution and visceral regeneration.</title>
        <authorList>
            <person name="Zhang X."/>
            <person name="Sun L."/>
            <person name="Yuan J."/>
            <person name="Sun Y."/>
            <person name="Gao Y."/>
            <person name="Zhang L."/>
            <person name="Li S."/>
            <person name="Dai H."/>
            <person name="Hamel J.F."/>
            <person name="Liu C."/>
            <person name="Yu Y."/>
            <person name="Liu S."/>
            <person name="Lin W."/>
            <person name="Guo K."/>
            <person name="Jin S."/>
            <person name="Xu P."/>
            <person name="Storey K.B."/>
            <person name="Huan P."/>
            <person name="Zhang T."/>
            <person name="Zhou Y."/>
            <person name="Zhang J."/>
            <person name="Lin C."/>
            <person name="Li X."/>
            <person name="Xing L."/>
            <person name="Huo D."/>
            <person name="Sun M."/>
            <person name="Wang L."/>
            <person name="Mercier A."/>
            <person name="Li F."/>
            <person name="Yang H."/>
            <person name="Xiang J."/>
        </authorList>
    </citation>
    <scope>NUCLEOTIDE SEQUENCE [LARGE SCALE GENOMIC DNA]</scope>
    <source>
        <strain evidence="4">Shaxun</strain>
        <tissue evidence="4">Muscle</tissue>
    </source>
</reference>
<proteinExistence type="predicted"/>
<feature type="region of interest" description="Disordered" evidence="1">
    <location>
        <begin position="418"/>
        <end position="443"/>
    </location>
</feature>
<dbReference type="PANTHER" id="PTHR21590">
    <property type="entry name" value="SEA DOMAIN-CONTAINING PROTEIN"/>
    <property type="match status" value="1"/>
</dbReference>
<feature type="chain" id="PRO_5013600634" evidence="3">
    <location>
        <begin position="26"/>
        <end position="443"/>
    </location>
</feature>
<keyword evidence="2" id="KW-1133">Transmembrane helix</keyword>